<gene>
    <name evidence="10" type="ORF">ABI_19680</name>
</gene>
<evidence type="ECO:0000313" key="10">
    <source>
        <dbReference type="EMBL" id="EGF93528.1"/>
    </source>
</evidence>
<evidence type="ECO:0000256" key="4">
    <source>
        <dbReference type="ARBA" id="ARBA00022989"/>
    </source>
</evidence>
<comment type="similarity">
    <text evidence="6">Belongs to the ABC-4 integral membrane protein family.</text>
</comment>
<evidence type="ECO:0000259" key="8">
    <source>
        <dbReference type="Pfam" id="PF02687"/>
    </source>
</evidence>
<dbReference type="Pfam" id="PF02687">
    <property type="entry name" value="FtsX"/>
    <property type="match status" value="2"/>
</dbReference>
<keyword evidence="3 7" id="KW-0812">Transmembrane</keyword>
<dbReference type="PANTHER" id="PTHR30572">
    <property type="entry name" value="MEMBRANE COMPONENT OF TRANSPORTER-RELATED"/>
    <property type="match status" value="1"/>
</dbReference>
<evidence type="ECO:0000256" key="7">
    <source>
        <dbReference type="SAM" id="Phobius"/>
    </source>
</evidence>
<dbReference type="eggNOG" id="COG0577">
    <property type="taxonomic scope" value="Bacteria"/>
</dbReference>
<feature type="domain" description="ABC3 transporter permease C-terminal" evidence="8">
    <location>
        <begin position="256"/>
        <end position="370"/>
    </location>
</feature>
<dbReference type="EMBL" id="GL883077">
    <property type="protein sequence ID" value="EGF93528.1"/>
    <property type="molecule type" value="Genomic_DNA"/>
</dbReference>
<dbReference type="OrthoDB" id="9770036at2"/>
<protein>
    <submittedName>
        <fullName evidence="10">Permease family protein</fullName>
    </submittedName>
</protein>
<dbReference type="GO" id="GO:0005886">
    <property type="term" value="C:plasma membrane"/>
    <property type="evidence" value="ECO:0007669"/>
    <property type="project" value="UniProtKB-SubCell"/>
</dbReference>
<feature type="transmembrane region" description="Helical" evidence="7">
    <location>
        <begin position="393"/>
        <end position="414"/>
    </location>
</feature>
<keyword evidence="4 7" id="KW-1133">Transmembrane helix</keyword>
<feature type="transmembrane region" description="Helical" evidence="7">
    <location>
        <begin position="738"/>
        <end position="764"/>
    </location>
</feature>
<feature type="transmembrane region" description="Helical" evidence="7">
    <location>
        <begin position="342"/>
        <end position="364"/>
    </location>
</feature>
<proteinExistence type="inferred from homology"/>
<dbReference type="InterPro" id="IPR025857">
    <property type="entry name" value="MacB_PCD"/>
</dbReference>
<evidence type="ECO:0000256" key="5">
    <source>
        <dbReference type="ARBA" id="ARBA00023136"/>
    </source>
</evidence>
<sequence length="775" mass="84959">MTYDRWLPGAGAIYRITTDLASSRSQLRGNTSGAAFDLIRMRQAGLIGTRVVTNYVYLNYRGRIAEVPEFLVDGDFFRVFDLEVITGDRESALSPGQIAISEAVALKHFGRLDVVGRNLVHRDTGYQVPYLPKDLSQARSYRVGAVFRTPPANSSIPFNIVRRLTPDRMALYEPNWSEWGRREHQTFFRLSSPQAAKALDAQLDAIVDSSGRFSQEEYLPGNLPRHKYVQVRVNGWAGAHLADRKVAATVAAALTLGGLAFSVALLNYINLTIAQATTRIREIAVRKAFGAGRMVLLGHLLAEAALICGVVWLLGLSLAELTLPVINSAIGMQLALDYAGDAFLLAAILSCVILGAGVAALYPAQRLVKIDAIRALAPVYVSLAGRLECAARYTLVFVQFTVVSCLLTVVFGLGSQLRHMQTSDIGFSRSGLLLTVSLTSRMLDETKISDLMADWRKVPGVVSVSSGVSPGEYFRPSGLPDMTRSDKRDVVARVNVFDVGKDHLETLGLRPLVGRSLTIADMAPPPAYPEARTINVVVNRRLIETFGFSSPSEALGHSLDFEGSHFRIVGVLPDFRIDAPSRPIAAAMYQMEPETHIFYDTVIRFDGESEEVIRARLEAVWRAKRWEIPLAFRSGEEAFGVYYLEDQRLVKLLTGGALVVGLICIIGLYGLAAFSTSARTAEIGIRKAMGATRWSVVRLLLFQFLKPVLLANLIAWPVAYVVLDRWLKQFDDRVPLSLWFFLAGSGISVTIAVLTVAGLSFTAAGATPGRALRHE</sequence>
<feature type="transmembrane region" description="Helical" evidence="7">
    <location>
        <begin position="294"/>
        <end position="314"/>
    </location>
</feature>
<dbReference type="AlphaFoldDB" id="F4QLN0"/>
<comment type="subcellular location">
    <subcellularLocation>
        <location evidence="1">Cell membrane</location>
        <topology evidence="1">Multi-pass membrane protein</topology>
    </subcellularLocation>
</comment>
<dbReference type="GO" id="GO:0022857">
    <property type="term" value="F:transmembrane transporter activity"/>
    <property type="evidence" value="ECO:0007669"/>
    <property type="project" value="TreeGrafter"/>
</dbReference>
<dbReference type="HOGENOM" id="CLU_008713_1_0_5"/>
<dbReference type="InterPro" id="IPR050250">
    <property type="entry name" value="Macrolide_Exporter_MacB"/>
</dbReference>
<feature type="transmembrane region" description="Helical" evidence="7">
    <location>
        <begin position="695"/>
        <end position="718"/>
    </location>
</feature>
<evidence type="ECO:0000256" key="1">
    <source>
        <dbReference type="ARBA" id="ARBA00004651"/>
    </source>
</evidence>
<evidence type="ECO:0000313" key="11">
    <source>
        <dbReference type="Proteomes" id="UP000006512"/>
    </source>
</evidence>
<organism evidence="10 11">
    <name type="scientific">Asticcacaulis biprosthecium C19</name>
    <dbReference type="NCBI Taxonomy" id="715226"/>
    <lineage>
        <taxon>Bacteria</taxon>
        <taxon>Pseudomonadati</taxon>
        <taxon>Pseudomonadota</taxon>
        <taxon>Alphaproteobacteria</taxon>
        <taxon>Caulobacterales</taxon>
        <taxon>Caulobacteraceae</taxon>
        <taxon>Asticcacaulis</taxon>
    </lineage>
</organism>
<reference evidence="11" key="1">
    <citation type="submission" date="2011-03" db="EMBL/GenBank/DDBJ databases">
        <title>Draft genome sequence of Brevundimonas diminuta.</title>
        <authorList>
            <person name="Brown P.J.B."/>
            <person name="Buechlein A."/>
            <person name="Hemmerich C."/>
            <person name="Brun Y.V."/>
        </authorList>
    </citation>
    <scope>NUCLEOTIDE SEQUENCE [LARGE SCALE GENOMIC DNA]</scope>
    <source>
        <strain evidence="11">C19</strain>
    </source>
</reference>
<dbReference type="STRING" id="715226.ABI_19680"/>
<dbReference type="Pfam" id="PF12704">
    <property type="entry name" value="MacB_PCD"/>
    <property type="match status" value="1"/>
</dbReference>
<feature type="domain" description="ABC3 transporter permease C-terminal" evidence="8">
    <location>
        <begin position="657"/>
        <end position="764"/>
    </location>
</feature>
<feature type="domain" description="MacB-like periplasmic core" evidence="9">
    <location>
        <begin position="52"/>
        <end position="205"/>
    </location>
</feature>
<evidence type="ECO:0000259" key="9">
    <source>
        <dbReference type="Pfam" id="PF12704"/>
    </source>
</evidence>
<dbReference type="InterPro" id="IPR003838">
    <property type="entry name" value="ABC3_permease_C"/>
</dbReference>
<feature type="transmembrane region" description="Helical" evidence="7">
    <location>
        <begin position="250"/>
        <end position="273"/>
    </location>
</feature>
<dbReference type="PANTHER" id="PTHR30572:SF4">
    <property type="entry name" value="ABC TRANSPORTER PERMEASE YTRF"/>
    <property type="match status" value="1"/>
</dbReference>
<name>F4QLN0_9CAUL</name>
<keyword evidence="11" id="KW-1185">Reference proteome</keyword>
<feature type="transmembrane region" description="Helical" evidence="7">
    <location>
        <begin position="652"/>
        <end position="674"/>
    </location>
</feature>
<evidence type="ECO:0000256" key="6">
    <source>
        <dbReference type="ARBA" id="ARBA00038076"/>
    </source>
</evidence>
<keyword evidence="5 7" id="KW-0472">Membrane</keyword>
<evidence type="ECO:0000256" key="3">
    <source>
        <dbReference type="ARBA" id="ARBA00022692"/>
    </source>
</evidence>
<dbReference type="Proteomes" id="UP000006512">
    <property type="component" value="Unassembled WGS sequence"/>
</dbReference>
<evidence type="ECO:0000256" key="2">
    <source>
        <dbReference type="ARBA" id="ARBA00022475"/>
    </source>
</evidence>
<accession>F4QLN0</accession>
<keyword evidence="2" id="KW-1003">Cell membrane</keyword>